<dbReference type="Gene3D" id="3.40.50.150">
    <property type="entry name" value="Vaccinia Virus protein VP39"/>
    <property type="match status" value="1"/>
</dbReference>
<gene>
    <name evidence="4" type="ORF">PHLCEN_2v2743</name>
</gene>
<evidence type="ECO:0000313" key="4">
    <source>
        <dbReference type="EMBL" id="PSS29595.1"/>
    </source>
</evidence>
<organism evidence="4 5">
    <name type="scientific">Hermanssonia centrifuga</name>
    <dbReference type="NCBI Taxonomy" id="98765"/>
    <lineage>
        <taxon>Eukaryota</taxon>
        <taxon>Fungi</taxon>
        <taxon>Dikarya</taxon>
        <taxon>Basidiomycota</taxon>
        <taxon>Agaricomycotina</taxon>
        <taxon>Agaricomycetes</taxon>
        <taxon>Polyporales</taxon>
        <taxon>Meruliaceae</taxon>
        <taxon>Hermanssonia</taxon>
    </lineage>
</organism>
<comment type="caution">
    <text evidence="4">The sequence shown here is derived from an EMBL/GenBank/DDBJ whole genome shotgun (WGS) entry which is preliminary data.</text>
</comment>
<keyword evidence="5" id="KW-1185">Reference proteome</keyword>
<dbReference type="STRING" id="98765.A0A2R6RHU6"/>
<name>A0A2R6RHU6_9APHY</name>
<keyword evidence="2" id="KW-0489">Methyltransferase</keyword>
<comment type="similarity">
    <text evidence="1">Belongs to the methyltransferase superfamily.</text>
</comment>
<accession>A0A2R6RHU6</accession>
<evidence type="ECO:0000256" key="3">
    <source>
        <dbReference type="ARBA" id="ARBA00022679"/>
    </source>
</evidence>
<dbReference type="AlphaFoldDB" id="A0A2R6RHU6"/>
<dbReference type="GO" id="GO:0032259">
    <property type="term" value="P:methylation"/>
    <property type="evidence" value="ECO:0007669"/>
    <property type="project" value="UniProtKB-KW"/>
</dbReference>
<dbReference type="Proteomes" id="UP000186601">
    <property type="component" value="Unassembled WGS sequence"/>
</dbReference>
<dbReference type="InterPro" id="IPR029063">
    <property type="entry name" value="SAM-dependent_MTases_sf"/>
</dbReference>
<protein>
    <submittedName>
        <fullName evidence="4">Uncharacterized protein</fullName>
    </submittedName>
</protein>
<dbReference type="SUPFAM" id="SSF53335">
    <property type="entry name" value="S-adenosyl-L-methionine-dependent methyltransferases"/>
    <property type="match status" value="1"/>
</dbReference>
<keyword evidence="3" id="KW-0808">Transferase</keyword>
<proteinExistence type="inferred from homology"/>
<dbReference type="PANTHER" id="PTHR12176">
    <property type="entry name" value="SAM-DEPENDENT METHYLTRANSFERASE SUPERFAMILY PROTEIN"/>
    <property type="match status" value="1"/>
</dbReference>
<evidence type="ECO:0000313" key="5">
    <source>
        <dbReference type="Proteomes" id="UP000186601"/>
    </source>
</evidence>
<sequence length="280" mass="31280">MPPDYELESFWDSRFKTETHFEWLGDGQETVIPALRPFLQTRLSTGLPRLLHIGAGSSSLSDHLRDLYYGISGAEVAGGVILNTDFAQHAVDRGREAEKKTGNDAVRWERVDLLRWQDVVTLKDRITAGNADQDGPFDIVVDKSTSDAISCGEDILYKRELTSVPTSVHPLIATHLQVHGDGAISLEPLEVLALHLATLVRPGGVWIALSYSGSRFPFLQFSGERTMGTKLDTRIYWEKEKEVVVNAPHGWGKEGEGKVNVHAPDIQHHLYIFRRTDVPF</sequence>
<evidence type="ECO:0000256" key="2">
    <source>
        <dbReference type="ARBA" id="ARBA00022603"/>
    </source>
</evidence>
<reference evidence="4 5" key="1">
    <citation type="submission" date="2018-02" db="EMBL/GenBank/DDBJ databases">
        <title>Genome sequence of the basidiomycete white-rot fungus Phlebia centrifuga.</title>
        <authorList>
            <person name="Granchi Z."/>
            <person name="Peng M."/>
            <person name="de Vries R.P."/>
            <person name="Hilden K."/>
            <person name="Makela M.R."/>
            <person name="Grigoriev I."/>
            <person name="Riley R."/>
        </authorList>
    </citation>
    <scope>NUCLEOTIDE SEQUENCE [LARGE SCALE GENOMIC DNA]</scope>
    <source>
        <strain evidence="4 5">FBCC195</strain>
    </source>
</reference>
<dbReference type="PANTHER" id="PTHR12176:SF84">
    <property type="entry name" value="METHYLTRANSFERASE DOMAIN-CONTAINING PROTEIN"/>
    <property type="match status" value="1"/>
</dbReference>
<dbReference type="OrthoDB" id="411785at2759"/>
<dbReference type="GO" id="GO:0008168">
    <property type="term" value="F:methyltransferase activity"/>
    <property type="evidence" value="ECO:0007669"/>
    <property type="project" value="UniProtKB-KW"/>
</dbReference>
<dbReference type="InterPro" id="IPR051419">
    <property type="entry name" value="Lys/N-term_MeTrsfase_sf"/>
</dbReference>
<dbReference type="EMBL" id="MLYV02000256">
    <property type="protein sequence ID" value="PSS29595.1"/>
    <property type="molecule type" value="Genomic_DNA"/>
</dbReference>
<evidence type="ECO:0000256" key="1">
    <source>
        <dbReference type="ARBA" id="ARBA00008361"/>
    </source>
</evidence>